<dbReference type="PANTHER" id="PTHR42852">
    <property type="entry name" value="THIOL:DISULFIDE INTERCHANGE PROTEIN DSBE"/>
    <property type="match status" value="1"/>
</dbReference>
<dbReference type="PROSITE" id="PS51352">
    <property type="entry name" value="THIOREDOXIN_2"/>
    <property type="match status" value="1"/>
</dbReference>
<dbReference type="InterPro" id="IPR050553">
    <property type="entry name" value="Thioredoxin_ResA/DsbE_sf"/>
</dbReference>
<dbReference type="SUPFAM" id="SSF52833">
    <property type="entry name" value="Thioredoxin-like"/>
    <property type="match status" value="1"/>
</dbReference>
<dbReference type="PANTHER" id="PTHR42852:SF6">
    <property type="entry name" value="THIOL:DISULFIDE INTERCHANGE PROTEIN DSBE"/>
    <property type="match status" value="1"/>
</dbReference>
<proteinExistence type="predicted"/>
<sequence>MILNNIVAYFIFLFPTLVLAQEQFTLEGKVTGLTSSKIYLTYTDDYGKYSLDSAALTSEGIFSFSSKVPHPVKATLYSKTDRWRSDFILEQGKTTLNGDKYGTVKINGGANQEAFEILQIKEKKDALYFKDLNQKFAIAQKQKDTAETLLIQQQWNSKLAENISANKDFVRNHGELYIVLEPLNALLTKNAVAYKEGLSLFNNLSPQIKSSKMGEQITDLLAKKKLTAIGEIFTDFEQPDRSGRKVKLSSVLGEKYTLVHFWMAGSPSGRKENIAILPIYEKYRSKGFSVVAVSFDEDRDEWLKAINIDKASWVQLSDLKGWNRNFVSNLYDINTLPQNFLLDSKGYIVAKNLFGDELSICIHDLMK</sequence>
<dbReference type="Pfam" id="PF00578">
    <property type="entry name" value="AhpC-TSA"/>
    <property type="match status" value="1"/>
</dbReference>
<gene>
    <name evidence="6" type="ORF">ACFS7Y_15230</name>
</gene>
<comment type="subcellular location">
    <subcellularLocation>
        <location evidence="1">Cell envelope</location>
    </subcellularLocation>
</comment>
<dbReference type="InterPro" id="IPR000866">
    <property type="entry name" value="AhpC/TSA"/>
</dbReference>
<evidence type="ECO:0000256" key="4">
    <source>
        <dbReference type="ARBA" id="ARBA00023284"/>
    </source>
</evidence>
<dbReference type="CDD" id="cd02966">
    <property type="entry name" value="TlpA_like_family"/>
    <property type="match status" value="1"/>
</dbReference>
<evidence type="ECO:0000256" key="3">
    <source>
        <dbReference type="ARBA" id="ARBA00023157"/>
    </source>
</evidence>
<dbReference type="InterPro" id="IPR025380">
    <property type="entry name" value="DUF4369"/>
</dbReference>
<evidence type="ECO:0000313" key="6">
    <source>
        <dbReference type="EMBL" id="MFD2968752.1"/>
    </source>
</evidence>
<protein>
    <submittedName>
        <fullName evidence="6">DUF4369 domain-containing protein</fullName>
    </submittedName>
</protein>
<evidence type="ECO:0000313" key="7">
    <source>
        <dbReference type="Proteomes" id="UP001597525"/>
    </source>
</evidence>
<evidence type="ECO:0000259" key="5">
    <source>
        <dbReference type="PROSITE" id="PS51352"/>
    </source>
</evidence>
<organism evidence="6 7">
    <name type="scientific">Sphingobacterium bambusae</name>
    <dbReference type="NCBI Taxonomy" id="662858"/>
    <lineage>
        <taxon>Bacteria</taxon>
        <taxon>Pseudomonadati</taxon>
        <taxon>Bacteroidota</taxon>
        <taxon>Sphingobacteriia</taxon>
        <taxon>Sphingobacteriales</taxon>
        <taxon>Sphingobacteriaceae</taxon>
        <taxon>Sphingobacterium</taxon>
    </lineage>
</organism>
<dbReference type="Pfam" id="PF14289">
    <property type="entry name" value="DUF4369"/>
    <property type="match status" value="1"/>
</dbReference>
<keyword evidence="3" id="KW-1015">Disulfide bond</keyword>
<dbReference type="InterPro" id="IPR036249">
    <property type="entry name" value="Thioredoxin-like_sf"/>
</dbReference>
<reference evidence="7" key="1">
    <citation type="journal article" date="2019" name="Int. J. Syst. Evol. Microbiol.">
        <title>The Global Catalogue of Microorganisms (GCM) 10K type strain sequencing project: providing services to taxonomists for standard genome sequencing and annotation.</title>
        <authorList>
            <consortium name="The Broad Institute Genomics Platform"/>
            <consortium name="The Broad Institute Genome Sequencing Center for Infectious Disease"/>
            <person name="Wu L."/>
            <person name="Ma J."/>
        </authorList>
    </citation>
    <scope>NUCLEOTIDE SEQUENCE [LARGE SCALE GENOMIC DNA]</scope>
    <source>
        <strain evidence="7">KCTC 22814</strain>
    </source>
</reference>
<name>A0ABW6BGZ2_9SPHI</name>
<keyword evidence="2" id="KW-0201">Cytochrome c-type biogenesis</keyword>
<keyword evidence="7" id="KW-1185">Reference proteome</keyword>
<dbReference type="Gene3D" id="3.40.30.10">
    <property type="entry name" value="Glutaredoxin"/>
    <property type="match status" value="1"/>
</dbReference>
<evidence type="ECO:0000256" key="1">
    <source>
        <dbReference type="ARBA" id="ARBA00004196"/>
    </source>
</evidence>
<keyword evidence="4" id="KW-0676">Redox-active center</keyword>
<dbReference type="EMBL" id="JBHUPB010000010">
    <property type="protein sequence ID" value="MFD2968752.1"/>
    <property type="molecule type" value="Genomic_DNA"/>
</dbReference>
<dbReference type="InterPro" id="IPR013766">
    <property type="entry name" value="Thioredoxin_domain"/>
</dbReference>
<feature type="domain" description="Thioredoxin" evidence="5">
    <location>
        <begin position="227"/>
        <end position="367"/>
    </location>
</feature>
<dbReference type="RefSeq" id="WP_320184980.1">
    <property type="nucleotide sequence ID" value="NZ_CP138332.1"/>
</dbReference>
<dbReference type="Proteomes" id="UP001597525">
    <property type="component" value="Unassembled WGS sequence"/>
</dbReference>
<accession>A0ABW6BGZ2</accession>
<evidence type="ECO:0000256" key="2">
    <source>
        <dbReference type="ARBA" id="ARBA00022748"/>
    </source>
</evidence>
<comment type="caution">
    <text evidence="6">The sequence shown here is derived from an EMBL/GenBank/DDBJ whole genome shotgun (WGS) entry which is preliminary data.</text>
</comment>